<dbReference type="InterPro" id="IPR013249">
    <property type="entry name" value="RNA_pol_sigma70_r4_t2"/>
</dbReference>
<dbReference type="Gene3D" id="1.10.1740.10">
    <property type="match status" value="1"/>
</dbReference>
<dbReference type="Pfam" id="PF08281">
    <property type="entry name" value="Sigma70_r4_2"/>
    <property type="match status" value="1"/>
</dbReference>
<dbReference type="RefSeq" id="WP_115923561.1">
    <property type="nucleotide sequence ID" value="NZ_CBDRMH010000002.1"/>
</dbReference>
<accession>A0A3D9V3P1</accession>
<dbReference type="InterPro" id="IPR013324">
    <property type="entry name" value="RNA_pol_sigma_r3/r4-like"/>
</dbReference>
<dbReference type="SUPFAM" id="SSF88946">
    <property type="entry name" value="Sigma2 domain of RNA polymerase sigma factors"/>
    <property type="match status" value="1"/>
</dbReference>
<dbReference type="InterPro" id="IPR014325">
    <property type="entry name" value="RNA_pol_sigma-E_actinobac"/>
</dbReference>
<evidence type="ECO:0000313" key="8">
    <source>
        <dbReference type="EMBL" id="REF31771.1"/>
    </source>
</evidence>
<keyword evidence="9" id="KW-1185">Reference proteome</keyword>
<sequence>MKPAAAAEFTEFVNASAPRLTHLAWLLCGDEQRAHDLVQDALERVCARWSRLRDQQPHAYARRIVVNLHTDESRRRRREQITADGTLPERVDGRAVSSVEDRALLTSLLQSLPPRERQIVVLRHYSDLPEREVADLLGVSVGTVKSAASRGLATLRARLAEQSDVADREESAR</sequence>
<evidence type="ECO:0000256" key="1">
    <source>
        <dbReference type="ARBA" id="ARBA00010641"/>
    </source>
</evidence>
<evidence type="ECO:0000313" key="9">
    <source>
        <dbReference type="Proteomes" id="UP000256253"/>
    </source>
</evidence>
<dbReference type="PANTHER" id="PTHR43133">
    <property type="entry name" value="RNA POLYMERASE ECF-TYPE SIGMA FACTO"/>
    <property type="match status" value="1"/>
</dbReference>
<dbReference type="NCBIfam" id="TIGR02937">
    <property type="entry name" value="sigma70-ECF"/>
    <property type="match status" value="1"/>
</dbReference>
<dbReference type="CDD" id="cd06171">
    <property type="entry name" value="Sigma70_r4"/>
    <property type="match status" value="1"/>
</dbReference>
<feature type="domain" description="RNA polymerase sigma-70 region 2" evidence="6">
    <location>
        <begin position="13"/>
        <end position="78"/>
    </location>
</feature>
<dbReference type="GO" id="GO:0006352">
    <property type="term" value="P:DNA-templated transcription initiation"/>
    <property type="evidence" value="ECO:0007669"/>
    <property type="project" value="InterPro"/>
</dbReference>
<organism evidence="8 9">
    <name type="scientific">Calidifontibacter indicus</name>
    <dbReference type="NCBI Taxonomy" id="419650"/>
    <lineage>
        <taxon>Bacteria</taxon>
        <taxon>Bacillati</taxon>
        <taxon>Actinomycetota</taxon>
        <taxon>Actinomycetes</taxon>
        <taxon>Micrococcales</taxon>
        <taxon>Dermacoccaceae</taxon>
        <taxon>Calidifontibacter</taxon>
    </lineage>
</organism>
<keyword evidence="3" id="KW-0731">Sigma factor</keyword>
<dbReference type="InterPro" id="IPR007627">
    <property type="entry name" value="RNA_pol_sigma70_r2"/>
</dbReference>
<name>A0A3D9V3P1_9MICO</name>
<dbReference type="NCBIfam" id="TIGR02983">
    <property type="entry name" value="SigE-fam_strep"/>
    <property type="match status" value="1"/>
</dbReference>
<dbReference type="InterPro" id="IPR036388">
    <property type="entry name" value="WH-like_DNA-bd_sf"/>
</dbReference>
<evidence type="ECO:0000259" key="7">
    <source>
        <dbReference type="Pfam" id="PF08281"/>
    </source>
</evidence>
<keyword evidence="5" id="KW-0804">Transcription</keyword>
<dbReference type="Proteomes" id="UP000256253">
    <property type="component" value="Unassembled WGS sequence"/>
</dbReference>
<reference evidence="8 9" key="1">
    <citation type="submission" date="2018-08" db="EMBL/GenBank/DDBJ databases">
        <title>Sequencing the genomes of 1000 actinobacteria strains.</title>
        <authorList>
            <person name="Klenk H.-P."/>
        </authorList>
    </citation>
    <scope>NUCLEOTIDE SEQUENCE [LARGE SCALE GENOMIC DNA]</scope>
    <source>
        <strain evidence="8 9">DSM 22967</strain>
    </source>
</reference>
<dbReference type="AlphaFoldDB" id="A0A3D9V3P1"/>
<comment type="similarity">
    <text evidence="1">Belongs to the sigma-70 factor family. ECF subfamily.</text>
</comment>
<evidence type="ECO:0000256" key="4">
    <source>
        <dbReference type="ARBA" id="ARBA00023125"/>
    </source>
</evidence>
<dbReference type="Pfam" id="PF04542">
    <property type="entry name" value="Sigma70_r2"/>
    <property type="match status" value="1"/>
</dbReference>
<dbReference type="InterPro" id="IPR039425">
    <property type="entry name" value="RNA_pol_sigma-70-like"/>
</dbReference>
<dbReference type="InterPro" id="IPR014284">
    <property type="entry name" value="RNA_pol_sigma-70_dom"/>
</dbReference>
<proteinExistence type="inferred from homology"/>
<evidence type="ECO:0000256" key="5">
    <source>
        <dbReference type="ARBA" id="ARBA00023163"/>
    </source>
</evidence>
<dbReference type="GO" id="GO:0003677">
    <property type="term" value="F:DNA binding"/>
    <property type="evidence" value="ECO:0007669"/>
    <property type="project" value="UniProtKB-KW"/>
</dbReference>
<gene>
    <name evidence="8" type="ORF">DFJ65_2852</name>
</gene>
<dbReference type="GO" id="GO:0016987">
    <property type="term" value="F:sigma factor activity"/>
    <property type="evidence" value="ECO:0007669"/>
    <property type="project" value="UniProtKB-KW"/>
</dbReference>
<evidence type="ECO:0000259" key="6">
    <source>
        <dbReference type="Pfam" id="PF04542"/>
    </source>
</evidence>
<keyword evidence="2" id="KW-0805">Transcription regulation</keyword>
<dbReference type="InterPro" id="IPR013325">
    <property type="entry name" value="RNA_pol_sigma_r2"/>
</dbReference>
<dbReference type="SUPFAM" id="SSF88659">
    <property type="entry name" value="Sigma3 and sigma4 domains of RNA polymerase sigma factors"/>
    <property type="match status" value="1"/>
</dbReference>
<dbReference type="PANTHER" id="PTHR43133:SF50">
    <property type="entry name" value="ECF RNA POLYMERASE SIGMA FACTOR SIGM"/>
    <property type="match status" value="1"/>
</dbReference>
<keyword evidence="4" id="KW-0238">DNA-binding</keyword>
<dbReference type="EMBL" id="QTUA01000001">
    <property type="protein sequence ID" value="REF31771.1"/>
    <property type="molecule type" value="Genomic_DNA"/>
</dbReference>
<evidence type="ECO:0000256" key="3">
    <source>
        <dbReference type="ARBA" id="ARBA00023082"/>
    </source>
</evidence>
<comment type="caution">
    <text evidence="8">The sequence shown here is derived from an EMBL/GenBank/DDBJ whole genome shotgun (WGS) entry which is preliminary data.</text>
</comment>
<protein>
    <submittedName>
        <fullName evidence="8">RNA polymerase sigma-70 factor (Sigma-E family)</fullName>
    </submittedName>
</protein>
<dbReference type="Gene3D" id="1.10.10.10">
    <property type="entry name" value="Winged helix-like DNA-binding domain superfamily/Winged helix DNA-binding domain"/>
    <property type="match status" value="1"/>
</dbReference>
<evidence type="ECO:0000256" key="2">
    <source>
        <dbReference type="ARBA" id="ARBA00023015"/>
    </source>
</evidence>
<dbReference type="OrthoDB" id="3692620at2"/>
<feature type="domain" description="RNA polymerase sigma factor 70 region 4 type 2" evidence="7">
    <location>
        <begin position="104"/>
        <end position="155"/>
    </location>
</feature>